<dbReference type="EMBL" id="CP001349">
    <property type="protein sequence ID" value="ACL61411.1"/>
    <property type="molecule type" value="Genomic_DNA"/>
</dbReference>
<dbReference type="HOGENOM" id="CLU_2789164_0_0_5"/>
<dbReference type="RefSeq" id="WP_015932980.1">
    <property type="nucleotide sequence ID" value="NC_011894.1"/>
</dbReference>
<dbReference type="AlphaFoldDB" id="B8IER8"/>
<dbReference type="KEGG" id="mno:Mnod_6645"/>
<evidence type="ECO:0000313" key="1">
    <source>
        <dbReference type="EMBL" id="ACL61411.1"/>
    </source>
</evidence>
<protein>
    <submittedName>
        <fullName evidence="1">Uncharacterized protein</fullName>
    </submittedName>
</protein>
<accession>B8IER8</accession>
<evidence type="ECO:0000313" key="2">
    <source>
        <dbReference type="Proteomes" id="UP000008207"/>
    </source>
</evidence>
<name>B8IER8_METNO</name>
<reference evidence="1 2" key="1">
    <citation type="submission" date="2009-01" db="EMBL/GenBank/DDBJ databases">
        <title>Complete sequence of chromosome of Methylobacterium nodulans ORS 2060.</title>
        <authorList>
            <consortium name="US DOE Joint Genome Institute"/>
            <person name="Lucas S."/>
            <person name="Copeland A."/>
            <person name="Lapidus A."/>
            <person name="Glavina del Rio T."/>
            <person name="Dalin E."/>
            <person name="Tice H."/>
            <person name="Bruce D."/>
            <person name="Goodwin L."/>
            <person name="Pitluck S."/>
            <person name="Sims D."/>
            <person name="Brettin T."/>
            <person name="Detter J.C."/>
            <person name="Han C."/>
            <person name="Larimer F."/>
            <person name="Land M."/>
            <person name="Hauser L."/>
            <person name="Kyrpides N."/>
            <person name="Ivanova N."/>
            <person name="Marx C.J."/>
            <person name="Richardson P."/>
        </authorList>
    </citation>
    <scope>NUCLEOTIDE SEQUENCE [LARGE SCALE GENOMIC DNA]</scope>
    <source>
        <strain evidence="2">LMG 21967 / CNCM I-2342 / ORS 2060</strain>
    </source>
</reference>
<dbReference type="eggNOG" id="ENOG5030M5B">
    <property type="taxonomic scope" value="Bacteria"/>
</dbReference>
<dbReference type="Proteomes" id="UP000008207">
    <property type="component" value="Chromosome"/>
</dbReference>
<keyword evidence="2" id="KW-1185">Reference proteome</keyword>
<gene>
    <name evidence="1" type="ordered locus">Mnod_6645</name>
</gene>
<proteinExistence type="predicted"/>
<organism evidence="1 2">
    <name type="scientific">Methylobacterium nodulans (strain LMG 21967 / CNCM I-2342 / ORS 2060)</name>
    <dbReference type="NCBI Taxonomy" id="460265"/>
    <lineage>
        <taxon>Bacteria</taxon>
        <taxon>Pseudomonadati</taxon>
        <taxon>Pseudomonadota</taxon>
        <taxon>Alphaproteobacteria</taxon>
        <taxon>Hyphomicrobiales</taxon>
        <taxon>Methylobacteriaceae</taxon>
        <taxon>Methylobacterium</taxon>
    </lineage>
</organism>
<sequence>MTGTSYSFVPSPVMVAPPPALLVNDEVQRVLLRFTGLSTRAQEQGDPEMSAWIDRVGLLAVAARLRAQGGADPIR</sequence>